<name>A0ABN3JCZ9_9ACTN</name>
<dbReference type="Proteomes" id="UP001501231">
    <property type="component" value="Unassembled WGS sequence"/>
</dbReference>
<sequence>MVAAVHDQDPQAQFGRAALGDGQAEEAGSGHYKINVHEAIPGDDDGGRSRSHPGTRSRAVPGGPPGRAPDRPVAVPVRDRKGDGR</sequence>
<evidence type="ECO:0000256" key="1">
    <source>
        <dbReference type="SAM" id="MobiDB-lite"/>
    </source>
</evidence>
<organism evidence="2 3">
    <name type="scientific">Actinomadura vinacea</name>
    <dbReference type="NCBI Taxonomy" id="115336"/>
    <lineage>
        <taxon>Bacteria</taxon>
        <taxon>Bacillati</taxon>
        <taxon>Actinomycetota</taxon>
        <taxon>Actinomycetes</taxon>
        <taxon>Streptosporangiales</taxon>
        <taxon>Thermomonosporaceae</taxon>
        <taxon>Actinomadura</taxon>
    </lineage>
</organism>
<dbReference type="EMBL" id="BAAARW010000016">
    <property type="protein sequence ID" value="GAA2426745.1"/>
    <property type="molecule type" value="Genomic_DNA"/>
</dbReference>
<feature type="region of interest" description="Disordered" evidence="1">
    <location>
        <begin position="1"/>
        <end position="85"/>
    </location>
</feature>
<keyword evidence="3" id="KW-1185">Reference proteome</keyword>
<proteinExistence type="predicted"/>
<evidence type="ECO:0000313" key="3">
    <source>
        <dbReference type="Proteomes" id="UP001501231"/>
    </source>
</evidence>
<reference evidence="2 3" key="1">
    <citation type="journal article" date="2019" name="Int. J. Syst. Evol. Microbiol.">
        <title>The Global Catalogue of Microorganisms (GCM) 10K type strain sequencing project: providing services to taxonomists for standard genome sequencing and annotation.</title>
        <authorList>
            <consortium name="The Broad Institute Genomics Platform"/>
            <consortium name="The Broad Institute Genome Sequencing Center for Infectious Disease"/>
            <person name="Wu L."/>
            <person name="Ma J."/>
        </authorList>
    </citation>
    <scope>NUCLEOTIDE SEQUENCE [LARGE SCALE GENOMIC DNA]</scope>
    <source>
        <strain evidence="2 3">JCM 3325</strain>
    </source>
</reference>
<accession>A0ABN3JCZ9</accession>
<evidence type="ECO:0000313" key="2">
    <source>
        <dbReference type="EMBL" id="GAA2426745.1"/>
    </source>
</evidence>
<protein>
    <submittedName>
        <fullName evidence="2">Uncharacterized protein</fullName>
    </submittedName>
</protein>
<comment type="caution">
    <text evidence="2">The sequence shown here is derived from an EMBL/GenBank/DDBJ whole genome shotgun (WGS) entry which is preliminary data.</text>
</comment>
<gene>
    <name evidence="2" type="ORF">GCM10010191_44100</name>
</gene>